<dbReference type="EMBL" id="QBKN01000037">
    <property type="protein sequence ID" value="PTX39420.1"/>
    <property type="molecule type" value="Genomic_DNA"/>
</dbReference>
<comment type="subcellular location">
    <subcellularLocation>
        <location evidence="1">Cell membrane</location>
        <topology evidence="1">Multi-pass membrane protein</topology>
    </subcellularLocation>
</comment>
<feature type="transmembrane region" description="Helical" evidence="8">
    <location>
        <begin position="20"/>
        <end position="42"/>
    </location>
</feature>
<dbReference type="RefSeq" id="WP_107978639.1">
    <property type="nucleotide sequence ID" value="NZ_BMEZ01000037.1"/>
</dbReference>
<evidence type="ECO:0000256" key="7">
    <source>
        <dbReference type="ARBA" id="ARBA00023136"/>
    </source>
</evidence>
<dbReference type="AlphaFoldDB" id="A0A2T6A6F9"/>
<feature type="transmembrane region" description="Helical" evidence="8">
    <location>
        <begin position="157"/>
        <end position="178"/>
    </location>
</feature>
<evidence type="ECO:0000313" key="9">
    <source>
        <dbReference type="EMBL" id="PTX39420.1"/>
    </source>
</evidence>
<dbReference type="PANTHER" id="PTHR30472">
    <property type="entry name" value="FERRIC ENTEROBACTIN TRANSPORT SYSTEM PERMEASE PROTEIN"/>
    <property type="match status" value="1"/>
</dbReference>
<keyword evidence="4" id="KW-1003">Cell membrane</keyword>
<name>A0A2T6A6F9_9RHOB</name>
<keyword evidence="6 8" id="KW-1133">Transmembrane helix</keyword>
<keyword evidence="7 8" id="KW-0472">Membrane</keyword>
<proteinExistence type="inferred from homology"/>
<comment type="caution">
    <text evidence="9">The sequence shown here is derived from an EMBL/GenBank/DDBJ whole genome shotgun (WGS) entry which is preliminary data.</text>
</comment>
<dbReference type="SUPFAM" id="SSF81345">
    <property type="entry name" value="ABC transporter involved in vitamin B12 uptake, BtuC"/>
    <property type="match status" value="1"/>
</dbReference>
<accession>A0A2T6A6F9</accession>
<reference evidence="9 10" key="1">
    <citation type="submission" date="2018-04" db="EMBL/GenBank/DDBJ databases">
        <title>Genomic Encyclopedia of Archaeal and Bacterial Type Strains, Phase II (KMG-II): from individual species to whole genera.</title>
        <authorList>
            <person name="Goeker M."/>
        </authorList>
    </citation>
    <scope>NUCLEOTIDE SEQUENCE [LARGE SCALE GENOMIC DNA]</scope>
    <source>
        <strain evidence="9 10">DSM 29329</strain>
    </source>
</reference>
<evidence type="ECO:0000313" key="10">
    <source>
        <dbReference type="Proteomes" id="UP000244069"/>
    </source>
</evidence>
<evidence type="ECO:0000256" key="4">
    <source>
        <dbReference type="ARBA" id="ARBA00022475"/>
    </source>
</evidence>
<feature type="transmembrane region" description="Helical" evidence="8">
    <location>
        <begin position="127"/>
        <end position="145"/>
    </location>
</feature>
<feature type="transmembrane region" description="Helical" evidence="8">
    <location>
        <begin position="208"/>
        <end position="228"/>
    </location>
</feature>
<keyword evidence="3" id="KW-0813">Transport</keyword>
<dbReference type="GO" id="GO:0022857">
    <property type="term" value="F:transmembrane transporter activity"/>
    <property type="evidence" value="ECO:0007669"/>
    <property type="project" value="InterPro"/>
</dbReference>
<evidence type="ECO:0000256" key="5">
    <source>
        <dbReference type="ARBA" id="ARBA00022692"/>
    </source>
</evidence>
<dbReference type="CDD" id="cd06550">
    <property type="entry name" value="TM_ABC_iron-siderophores_like"/>
    <property type="match status" value="1"/>
</dbReference>
<feature type="transmembrane region" description="Helical" evidence="8">
    <location>
        <begin position="290"/>
        <end position="311"/>
    </location>
</feature>
<dbReference type="InterPro" id="IPR000522">
    <property type="entry name" value="ABC_transptr_permease_BtuC"/>
</dbReference>
<dbReference type="Gene3D" id="1.10.3470.10">
    <property type="entry name" value="ABC transporter involved in vitamin B12 uptake, BtuC"/>
    <property type="match status" value="1"/>
</dbReference>
<keyword evidence="10" id="KW-1185">Reference proteome</keyword>
<evidence type="ECO:0000256" key="8">
    <source>
        <dbReference type="SAM" id="Phobius"/>
    </source>
</evidence>
<protein>
    <submittedName>
        <fullName evidence="9">Iron complex transport system permease protein</fullName>
    </submittedName>
</protein>
<gene>
    <name evidence="9" type="ORF">C8N44_1378</name>
</gene>
<dbReference type="GO" id="GO:0005886">
    <property type="term" value="C:plasma membrane"/>
    <property type="evidence" value="ECO:0007669"/>
    <property type="project" value="UniProtKB-SubCell"/>
</dbReference>
<dbReference type="GO" id="GO:0033214">
    <property type="term" value="P:siderophore-iron import into cell"/>
    <property type="evidence" value="ECO:0007669"/>
    <property type="project" value="TreeGrafter"/>
</dbReference>
<evidence type="ECO:0000256" key="6">
    <source>
        <dbReference type="ARBA" id="ARBA00022989"/>
    </source>
</evidence>
<feature type="transmembrane region" description="Helical" evidence="8">
    <location>
        <begin position="73"/>
        <end position="90"/>
    </location>
</feature>
<feature type="transmembrane region" description="Helical" evidence="8">
    <location>
        <begin position="102"/>
        <end position="121"/>
    </location>
</feature>
<sequence length="344" mass="35644">MRRLDGYALLHLAGLEMRLVDLVAGLTLLGVAVLAVTGSLTVGTTPVHLSDLFGGALDEVQRYAVLGLRLPRALTGLLAGAAIAVSGAILQSLTRNPIADPGLLGLSQGALLAILFSLVLAPGIPRAWVPLIGSAGGLAVALFLARLTARGGGDALAILLLGLAVETTLSSITSIIILYAPTDLSFAISVWLAGSLYQVGWSSLFQMLPWLMLSLPLLFVAGPMLRLLELGEERAFSLGLHLGRARLAVLVATVLLTSAAVTVTGPLAFLGIIAPHIATFLLPSSGRARLILTGLIGGIFVVAADCLSRALGTEIGLPIGLSLTLLGVPLFIIILRLWSLNRPH</sequence>
<dbReference type="PANTHER" id="PTHR30472:SF25">
    <property type="entry name" value="ABC TRANSPORTER PERMEASE PROTEIN MJ0876-RELATED"/>
    <property type="match status" value="1"/>
</dbReference>
<dbReference type="Pfam" id="PF01032">
    <property type="entry name" value="FecCD"/>
    <property type="match status" value="1"/>
</dbReference>
<organism evidence="9 10">
    <name type="scientific">Allosediminivita pacifica</name>
    <dbReference type="NCBI Taxonomy" id="1267769"/>
    <lineage>
        <taxon>Bacteria</taxon>
        <taxon>Pseudomonadati</taxon>
        <taxon>Pseudomonadota</taxon>
        <taxon>Alphaproteobacteria</taxon>
        <taxon>Rhodobacterales</taxon>
        <taxon>Paracoccaceae</taxon>
        <taxon>Allosediminivita</taxon>
    </lineage>
</organism>
<evidence type="ECO:0000256" key="1">
    <source>
        <dbReference type="ARBA" id="ARBA00004651"/>
    </source>
</evidence>
<feature type="transmembrane region" description="Helical" evidence="8">
    <location>
        <begin position="317"/>
        <end position="338"/>
    </location>
</feature>
<evidence type="ECO:0000256" key="3">
    <source>
        <dbReference type="ARBA" id="ARBA00022448"/>
    </source>
</evidence>
<dbReference type="Proteomes" id="UP000244069">
    <property type="component" value="Unassembled WGS sequence"/>
</dbReference>
<dbReference type="OrthoDB" id="9811975at2"/>
<feature type="transmembrane region" description="Helical" evidence="8">
    <location>
        <begin position="248"/>
        <end position="278"/>
    </location>
</feature>
<keyword evidence="5 8" id="KW-0812">Transmembrane</keyword>
<evidence type="ECO:0000256" key="2">
    <source>
        <dbReference type="ARBA" id="ARBA00007935"/>
    </source>
</evidence>
<comment type="similarity">
    <text evidence="2">Belongs to the binding-protein-dependent transport system permease family. FecCD subfamily.</text>
</comment>
<dbReference type="InterPro" id="IPR037294">
    <property type="entry name" value="ABC_BtuC-like"/>
</dbReference>